<dbReference type="InterPro" id="IPR051634">
    <property type="entry name" value="Extended_Synaptotagmin"/>
</dbReference>
<reference evidence="15" key="1">
    <citation type="journal article" date="2023" name="bioRxiv">
        <title>Scaffold-level genome assemblies of two parasitoid biocontrol wasps reveal the parthenogenesis mechanism and an associated novel virus.</title>
        <authorList>
            <person name="Inwood S."/>
            <person name="Skelly J."/>
            <person name="Guhlin J."/>
            <person name="Harrop T."/>
            <person name="Goldson S."/>
            <person name="Dearden P."/>
        </authorList>
    </citation>
    <scope>NUCLEOTIDE SEQUENCE</scope>
    <source>
        <strain evidence="15">Irish</strain>
        <tissue evidence="15">Whole body</tissue>
    </source>
</reference>
<dbReference type="CDD" id="cd04050">
    <property type="entry name" value="C2B_Synaptotagmin-like"/>
    <property type="match status" value="1"/>
</dbReference>
<gene>
    <name evidence="15" type="ORF">PV328_005581</name>
</gene>
<name>A0AA39FMM9_9HYME</name>
<dbReference type="GO" id="GO:0031210">
    <property type="term" value="F:phosphatidylcholine binding"/>
    <property type="evidence" value="ECO:0007669"/>
    <property type="project" value="TreeGrafter"/>
</dbReference>
<evidence type="ECO:0000256" key="11">
    <source>
        <dbReference type="SAM" id="MobiDB-lite"/>
    </source>
</evidence>
<dbReference type="SMART" id="SM00239">
    <property type="entry name" value="C2"/>
    <property type="match status" value="3"/>
</dbReference>
<evidence type="ECO:0000256" key="6">
    <source>
        <dbReference type="ARBA" id="ARBA00022837"/>
    </source>
</evidence>
<sequence>MSENKRENETKLLEEEEIVSSLTSKEKVTWPFMTISSFVTSLLVKGAAVGAIWGWGYMNWSIAWLIPPVFFSVWKIENHKSNELKRLTAQASVMAKEKEVILSRMDELPSWVYFPDFDRAEWLNRVLYKVWPGMNHFIRNLVRDSIQPSIVTALSEYKMPGFQFGRLVLGRIPPKVYGIKVYEKNTSRNEIVLDCDILYAGDCDVSFSLGNIKGGIRDFQIRGMLRVIMKPMLNVMPLVGGIQVFFLNNPSIDFNLVGVADVLDFPGFNQALRKVIREQIAAFVVLPNKLVIPLSEDIPAEILKMPEPEGVLRIHVVQAKHLMKKDIGMLGKGKSDPYAIISIGAQEFRTQTIDNTVDPKWDYWCEFIVEQTSGTSNKVVTQLFDKDNHGQDDPLGRATIEVSRVKKKGTIDTWLTLEFAKHGMVQLRLKWLKLSKNIGDLQSALVETQQLRVTSMSTALLTLFVDSARNLPCLRGSKQPDVYLEASIGNKKQRTNTIQRSCDPIWESGFSFLVSNPETNSLNIKVIDEKTGTVIGLLAYTLSTLMTKPDLEESQQPYDLQGAGVDSKLIMSMILRILKYEEPEATSEDDEDDQNINELNKQIERQESSVSGSSVPSTPLKKQPSKESIHSITNSGISGMSSIQQSNIDQGKIEEETLISIDASETLTSQPGLIHRNPSVTSSQGDYKLGRIQLTLRYSVARQKLIVVVHKIANLPLPQNDPHNIPDPYVKLYLLPDRHKETKRKTAVMKDNCNPIYDEQFEYVVSQGDMNTRLLEISVCTQKAWLSSGSNIMGQVHINLSEIDVTRATTGWYDLIPEIKE</sequence>
<evidence type="ECO:0000256" key="9">
    <source>
        <dbReference type="ARBA" id="ARBA00023121"/>
    </source>
</evidence>
<dbReference type="PROSITE" id="PS50004">
    <property type="entry name" value="C2"/>
    <property type="match status" value="3"/>
</dbReference>
<evidence type="ECO:0000256" key="2">
    <source>
        <dbReference type="ARBA" id="ARBA00022448"/>
    </source>
</evidence>
<dbReference type="PANTHER" id="PTHR45761">
    <property type="entry name" value="EXTENDED SYNAPTOTAGMIN-LIKE PROTEIN 2, ISOFORM C"/>
    <property type="match status" value="1"/>
</dbReference>
<evidence type="ECO:0000259" key="13">
    <source>
        <dbReference type="PROSITE" id="PS50004"/>
    </source>
</evidence>
<dbReference type="GO" id="GO:0006869">
    <property type="term" value="P:lipid transport"/>
    <property type="evidence" value="ECO:0007669"/>
    <property type="project" value="UniProtKB-KW"/>
</dbReference>
<evidence type="ECO:0000259" key="14">
    <source>
        <dbReference type="PROSITE" id="PS51847"/>
    </source>
</evidence>
<dbReference type="InterPro" id="IPR035892">
    <property type="entry name" value="C2_domain_sf"/>
</dbReference>
<feature type="compositionally biased region" description="Low complexity" evidence="11">
    <location>
        <begin position="608"/>
        <end position="617"/>
    </location>
</feature>
<evidence type="ECO:0008006" key="17">
    <source>
        <dbReference type="Google" id="ProtNLM"/>
    </source>
</evidence>
<comment type="caution">
    <text evidence="15">The sequence shown here is derived from an EMBL/GenBank/DDBJ whole genome shotgun (WGS) entry which is preliminary data.</text>
</comment>
<feature type="domain" description="SMP-LTD" evidence="14">
    <location>
        <begin position="116"/>
        <end position="295"/>
    </location>
</feature>
<dbReference type="FunFam" id="2.60.40.150:FF:000155">
    <property type="entry name" value="extended synaptotagmin-2 isoform X1"/>
    <property type="match status" value="1"/>
</dbReference>
<keyword evidence="7 12" id="KW-1133">Transmembrane helix</keyword>
<evidence type="ECO:0000256" key="4">
    <source>
        <dbReference type="ARBA" id="ARBA00022723"/>
    </source>
</evidence>
<dbReference type="InterPro" id="IPR000008">
    <property type="entry name" value="C2_dom"/>
</dbReference>
<dbReference type="InterPro" id="IPR031468">
    <property type="entry name" value="SMP_LBD"/>
</dbReference>
<dbReference type="CDD" id="cd04030">
    <property type="entry name" value="C2C_KIAA1228"/>
    <property type="match status" value="1"/>
</dbReference>
<dbReference type="Gene3D" id="2.60.40.150">
    <property type="entry name" value="C2 domain"/>
    <property type="match status" value="3"/>
</dbReference>
<evidence type="ECO:0000256" key="12">
    <source>
        <dbReference type="SAM" id="Phobius"/>
    </source>
</evidence>
<keyword evidence="2" id="KW-0813">Transport</keyword>
<dbReference type="InterPro" id="IPR039010">
    <property type="entry name" value="Synaptotagmin_SMP"/>
</dbReference>
<keyword evidence="6" id="KW-0106">Calcium</keyword>
<feature type="domain" description="C2" evidence="13">
    <location>
        <begin position="688"/>
        <end position="813"/>
    </location>
</feature>
<evidence type="ECO:0000256" key="1">
    <source>
        <dbReference type="ARBA" id="ARBA00004370"/>
    </source>
</evidence>
<evidence type="ECO:0000313" key="15">
    <source>
        <dbReference type="EMBL" id="KAK0172236.1"/>
    </source>
</evidence>
<evidence type="ECO:0000256" key="8">
    <source>
        <dbReference type="ARBA" id="ARBA00023055"/>
    </source>
</evidence>
<evidence type="ECO:0000256" key="3">
    <source>
        <dbReference type="ARBA" id="ARBA00022692"/>
    </source>
</evidence>
<feature type="domain" description="C2" evidence="13">
    <location>
        <begin position="437"/>
        <end position="558"/>
    </location>
</feature>
<dbReference type="Pfam" id="PF17047">
    <property type="entry name" value="SMP_LBD"/>
    <property type="match status" value="1"/>
</dbReference>
<keyword evidence="3 12" id="KW-0812">Transmembrane</keyword>
<keyword evidence="5" id="KW-0677">Repeat</keyword>
<reference evidence="15" key="2">
    <citation type="submission" date="2023-03" db="EMBL/GenBank/DDBJ databases">
        <authorList>
            <person name="Inwood S.N."/>
            <person name="Skelly J.G."/>
            <person name="Guhlin J."/>
            <person name="Harrop T.W.R."/>
            <person name="Goldson S.G."/>
            <person name="Dearden P.K."/>
        </authorList>
    </citation>
    <scope>NUCLEOTIDE SEQUENCE</scope>
    <source>
        <strain evidence="15">Irish</strain>
        <tissue evidence="15">Whole body</tissue>
    </source>
</reference>
<keyword evidence="9" id="KW-0446">Lipid-binding</keyword>
<keyword evidence="4" id="KW-0479">Metal-binding</keyword>
<dbReference type="FunFam" id="2.60.40.150:FF:000093">
    <property type="entry name" value="Extended synaptotagmin 3"/>
    <property type="match status" value="1"/>
</dbReference>
<dbReference type="Pfam" id="PF00168">
    <property type="entry name" value="C2"/>
    <property type="match status" value="3"/>
</dbReference>
<dbReference type="Proteomes" id="UP001168990">
    <property type="component" value="Unassembled WGS sequence"/>
</dbReference>
<keyword evidence="10 12" id="KW-0472">Membrane</keyword>
<keyword evidence="16" id="KW-1185">Reference proteome</keyword>
<feature type="region of interest" description="Disordered" evidence="11">
    <location>
        <begin position="603"/>
        <end position="642"/>
    </location>
</feature>
<evidence type="ECO:0000256" key="10">
    <source>
        <dbReference type="ARBA" id="ARBA00023136"/>
    </source>
</evidence>
<dbReference type="PANTHER" id="PTHR45761:SF1">
    <property type="entry name" value="EXTENDED SYNAPTOTAGMIN-LIKE PROTEIN 2, ISOFORM C"/>
    <property type="match status" value="1"/>
</dbReference>
<evidence type="ECO:0000256" key="7">
    <source>
        <dbReference type="ARBA" id="ARBA00022989"/>
    </source>
</evidence>
<evidence type="ECO:0000313" key="16">
    <source>
        <dbReference type="Proteomes" id="UP001168990"/>
    </source>
</evidence>
<dbReference type="GO" id="GO:0061817">
    <property type="term" value="P:endoplasmic reticulum-plasma membrane tethering"/>
    <property type="evidence" value="ECO:0007669"/>
    <property type="project" value="InterPro"/>
</dbReference>
<evidence type="ECO:0000256" key="5">
    <source>
        <dbReference type="ARBA" id="ARBA00022737"/>
    </source>
</evidence>
<dbReference type="SUPFAM" id="SSF49562">
    <property type="entry name" value="C2 domain (Calcium/lipid-binding domain, CaLB)"/>
    <property type="match status" value="3"/>
</dbReference>
<keyword evidence="8" id="KW-0445">Lipid transport</keyword>
<dbReference type="GO" id="GO:0005544">
    <property type="term" value="F:calcium-dependent phospholipid binding"/>
    <property type="evidence" value="ECO:0007669"/>
    <property type="project" value="TreeGrafter"/>
</dbReference>
<feature type="transmembrane region" description="Helical" evidence="12">
    <location>
        <begin position="30"/>
        <end position="53"/>
    </location>
</feature>
<dbReference type="GO" id="GO:0035091">
    <property type="term" value="F:phosphatidylinositol binding"/>
    <property type="evidence" value="ECO:0007669"/>
    <property type="project" value="TreeGrafter"/>
</dbReference>
<dbReference type="InterPro" id="IPR037752">
    <property type="entry name" value="C2C_KIAA1228"/>
</dbReference>
<proteinExistence type="predicted"/>
<dbReference type="CDD" id="cd21670">
    <property type="entry name" value="SMP_ESyt"/>
    <property type="match status" value="1"/>
</dbReference>
<comment type="subcellular location">
    <subcellularLocation>
        <location evidence="1">Membrane</location>
    </subcellularLocation>
</comment>
<dbReference type="AlphaFoldDB" id="A0AA39FMM9"/>
<protein>
    <recommendedName>
        <fullName evidence="17">Extended synaptotagmin-2</fullName>
    </recommendedName>
</protein>
<dbReference type="PROSITE" id="PS51847">
    <property type="entry name" value="SMP"/>
    <property type="match status" value="1"/>
</dbReference>
<dbReference type="GO" id="GO:0008429">
    <property type="term" value="F:phosphatidylethanolamine binding"/>
    <property type="evidence" value="ECO:0007669"/>
    <property type="project" value="TreeGrafter"/>
</dbReference>
<organism evidence="15 16">
    <name type="scientific">Microctonus aethiopoides</name>
    <dbReference type="NCBI Taxonomy" id="144406"/>
    <lineage>
        <taxon>Eukaryota</taxon>
        <taxon>Metazoa</taxon>
        <taxon>Ecdysozoa</taxon>
        <taxon>Arthropoda</taxon>
        <taxon>Hexapoda</taxon>
        <taxon>Insecta</taxon>
        <taxon>Pterygota</taxon>
        <taxon>Neoptera</taxon>
        <taxon>Endopterygota</taxon>
        <taxon>Hymenoptera</taxon>
        <taxon>Apocrita</taxon>
        <taxon>Ichneumonoidea</taxon>
        <taxon>Braconidae</taxon>
        <taxon>Euphorinae</taxon>
        <taxon>Microctonus</taxon>
    </lineage>
</organism>
<accession>A0AA39FMM9</accession>
<dbReference type="GO" id="GO:0005789">
    <property type="term" value="C:endoplasmic reticulum membrane"/>
    <property type="evidence" value="ECO:0007669"/>
    <property type="project" value="TreeGrafter"/>
</dbReference>
<dbReference type="EMBL" id="JAQQBS010000002">
    <property type="protein sequence ID" value="KAK0172236.1"/>
    <property type="molecule type" value="Genomic_DNA"/>
</dbReference>
<feature type="domain" description="C2" evidence="13">
    <location>
        <begin position="293"/>
        <end position="415"/>
    </location>
</feature>
<dbReference type="GO" id="GO:0005509">
    <property type="term" value="F:calcium ion binding"/>
    <property type="evidence" value="ECO:0007669"/>
    <property type="project" value="TreeGrafter"/>
</dbReference>
<dbReference type="InterPro" id="IPR037749">
    <property type="entry name" value="Ext_Synaptotagmin_C2B"/>
</dbReference>